<evidence type="ECO:0008006" key="3">
    <source>
        <dbReference type="Google" id="ProtNLM"/>
    </source>
</evidence>
<dbReference type="InterPro" id="IPR012471">
    <property type="entry name" value="DUF1690"/>
</dbReference>
<protein>
    <recommendedName>
        <fullName evidence="3">MICOS complex subunit MIC19</fullName>
    </recommendedName>
</protein>
<reference evidence="1" key="2">
    <citation type="submission" date="2021-01" db="EMBL/GenBank/DDBJ databases">
        <authorList>
            <person name="Schikora-Tamarit M.A."/>
        </authorList>
    </citation>
    <scope>NUCLEOTIDE SEQUENCE</scope>
    <source>
        <strain evidence="1">CBS6075</strain>
    </source>
</reference>
<gene>
    <name evidence="1" type="ORF">OGAPHI_006519</name>
</gene>
<keyword evidence="2" id="KW-1185">Reference proteome</keyword>
<sequence>MSSRTFYPQTPVEFSSSLISSLDSSVETNFSRQQVSAQVVEKEVNKKLKSLENNKLAKLDAKLSSLLLPAKDDGASVASVNEQLTKAADGLKKLNDAKPVKSASLVQAETAVANCIKANKDKPLNCWDEVEKFKKLAKH</sequence>
<proteinExistence type="predicted"/>
<dbReference type="RefSeq" id="XP_046058782.1">
    <property type="nucleotide sequence ID" value="XM_046207814.1"/>
</dbReference>
<organism evidence="1 2">
    <name type="scientific">Ogataea philodendri</name>
    <dbReference type="NCBI Taxonomy" id="1378263"/>
    <lineage>
        <taxon>Eukaryota</taxon>
        <taxon>Fungi</taxon>
        <taxon>Dikarya</taxon>
        <taxon>Ascomycota</taxon>
        <taxon>Saccharomycotina</taxon>
        <taxon>Pichiomycetes</taxon>
        <taxon>Pichiales</taxon>
        <taxon>Pichiaceae</taxon>
        <taxon>Ogataea</taxon>
    </lineage>
</organism>
<reference evidence="1" key="1">
    <citation type="journal article" date="2021" name="Open Biol.">
        <title>Shared evolutionary footprints suggest mitochondrial oxidative damage underlies multiple complex I losses in fungi.</title>
        <authorList>
            <person name="Schikora-Tamarit M.A."/>
            <person name="Marcet-Houben M."/>
            <person name="Nosek J."/>
            <person name="Gabaldon T."/>
        </authorList>
    </citation>
    <scope>NUCLEOTIDE SEQUENCE</scope>
    <source>
        <strain evidence="1">CBS6075</strain>
    </source>
</reference>
<accession>A0A9P8T0Z3</accession>
<evidence type="ECO:0000313" key="2">
    <source>
        <dbReference type="Proteomes" id="UP000769157"/>
    </source>
</evidence>
<name>A0A9P8T0Z3_9ASCO</name>
<dbReference type="OrthoDB" id="5544375at2759"/>
<dbReference type="AlphaFoldDB" id="A0A9P8T0Z3"/>
<evidence type="ECO:0000313" key="1">
    <source>
        <dbReference type="EMBL" id="KAH3661669.1"/>
    </source>
</evidence>
<dbReference type="Proteomes" id="UP000769157">
    <property type="component" value="Unassembled WGS sequence"/>
</dbReference>
<dbReference type="EMBL" id="JAEUBE010000439">
    <property type="protein sequence ID" value="KAH3661669.1"/>
    <property type="molecule type" value="Genomic_DNA"/>
</dbReference>
<dbReference type="Pfam" id="PF07956">
    <property type="entry name" value="DUF1690"/>
    <property type="match status" value="1"/>
</dbReference>
<comment type="caution">
    <text evidence="1">The sequence shown here is derived from an EMBL/GenBank/DDBJ whole genome shotgun (WGS) entry which is preliminary data.</text>
</comment>
<dbReference type="GeneID" id="70238483"/>